<dbReference type="CDD" id="cd00254">
    <property type="entry name" value="LT-like"/>
    <property type="match status" value="1"/>
</dbReference>
<evidence type="ECO:0000313" key="2">
    <source>
        <dbReference type="EMBL" id="KPZ05690.1"/>
    </source>
</evidence>
<comment type="similarity">
    <text evidence="1">Belongs to the transglycosylase Slt family.</text>
</comment>
<dbReference type="Proteomes" id="UP000050266">
    <property type="component" value="Unassembled WGS sequence"/>
</dbReference>
<organism evidence="2 3">
    <name type="scientific">Pseudomonas amygdali pv. ulmi</name>
    <dbReference type="NCBI Taxonomy" id="251720"/>
    <lineage>
        <taxon>Bacteria</taxon>
        <taxon>Pseudomonadati</taxon>
        <taxon>Pseudomonadota</taxon>
        <taxon>Gammaproteobacteria</taxon>
        <taxon>Pseudomonadales</taxon>
        <taxon>Pseudomonadaceae</taxon>
        <taxon>Pseudomonas</taxon>
        <taxon>Pseudomonas amygdali</taxon>
    </lineage>
</organism>
<dbReference type="GO" id="GO:0000270">
    <property type="term" value="P:peptidoglycan metabolic process"/>
    <property type="evidence" value="ECO:0007669"/>
    <property type="project" value="InterPro"/>
</dbReference>
<dbReference type="PANTHER" id="PTHR37423">
    <property type="entry name" value="SOLUBLE LYTIC MUREIN TRANSGLYCOSYLASE-RELATED"/>
    <property type="match status" value="1"/>
</dbReference>
<evidence type="ECO:0000313" key="3">
    <source>
        <dbReference type="Proteomes" id="UP000050266"/>
    </source>
</evidence>
<dbReference type="OrthoDB" id="9815002at2"/>
<dbReference type="GO" id="GO:0016020">
    <property type="term" value="C:membrane"/>
    <property type="evidence" value="ECO:0007669"/>
    <property type="project" value="InterPro"/>
</dbReference>
<protein>
    <submittedName>
        <fullName evidence="2">Conjugal transfer protein</fullName>
    </submittedName>
</protein>
<name>A0A0Q0FZ80_PSEA0</name>
<proteinExistence type="inferred from homology"/>
<comment type="caution">
    <text evidence="2">The sequence shown here is derived from an EMBL/GenBank/DDBJ whole genome shotgun (WGS) entry which is preliminary data.</text>
</comment>
<dbReference type="AlphaFoldDB" id="A0A0Q0FZ80"/>
<dbReference type="Pfam" id="PF01464">
    <property type="entry name" value="SLT"/>
    <property type="match status" value="1"/>
</dbReference>
<gene>
    <name evidence="2" type="ORF">ALO41_200026</name>
</gene>
<dbReference type="PROSITE" id="PS00922">
    <property type="entry name" value="TRANSGLYCOSYLASE"/>
    <property type="match status" value="1"/>
</dbReference>
<dbReference type="InterPro" id="IPR008258">
    <property type="entry name" value="Transglycosylase_SLT_dom_1"/>
</dbReference>
<reference evidence="2 3" key="1">
    <citation type="submission" date="2015-09" db="EMBL/GenBank/DDBJ databases">
        <title>Genome announcement of multiple Pseudomonas syringae strains.</title>
        <authorList>
            <person name="Thakur S."/>
            <person name="Wang P.W."/>
            <person name="Gong Y."/>
            <person name="Weir B.S."/>
            <person name="Guttman D.S."/>
        </authorList>
    </citation>
    <scope>NUCLEOTIDE SEQUENCE [LARGE SCALE GENOMIC DNA]</scope>
    <source>
        <strain evidence="2 3">ICMP3962</strain>
    </source>
</reference>
<dbReference type="SUPFAM" id="SSF53955">
    <property type="entry name" value="Lysozyme-like"/>
    <property type="match status" value="1"/>
</dbReference>
<dbReference type="InterPro" id="IPR023346">
    <property type="entry name" value="Lysozyme-like_dom_sf"/>
</dbReference>
<dbReference type="PANTHER" id="PTHR37423:SF2">
    <property type="entry name" value="MEMBRANE-BOUND LYTIC MUREIN TRANSGLYCOSYLASE C"/>
    <property type="match status" value="1"/>
</dbReference>
<dbReference type="GO" id="GO:0008933">
    <property type="term" value="F:peptidoglycan lytic transglycosylase activity"/>
    <property type="evidence" value="ECO:0007669"/>
    <property type="project" value="InterPro"/>
</dbReference>
<evidence type="ECO:0000256" key="1">
    <source>
        <dbReference type="ARBA" id="ARBA00007734"/>
    </source>
</evidence>
<dbReference type="PATRIC" id="fig|251720.4.peg.1040"/>
<dbReference type="RefSeq" id="WP_057434301.1">
    <property type="nucleotide sequence ID" value="NZ_LIHQ01000246.1"/>
</dbReference>
<dbReference type="EMBL" id="LJRQ01000433">
    <property type="protein sequence ID" value="KPZ05690.1"/>
    <property type="molecule type" value="Genomic_DNA"/>
</dbReference>
<dbReference type="InterPro" id="IPR000189">
    <property type="entry name" value="Transglyc_AS"/>
</dbReference>
<sequence>MSLFLRKLSKPFVALVMLLGVTANACAADSDPTDTEELYAYLFPGTEKAQPSSMPAENYAAPATGAVTGFGSKKRRTGWSQDQVMAMREAFKRKEDELPEAQAPAGVVPVPTDSGLYDPQGAPIGDGPYAELIKQNAKEQNVNESIISEIIAQESRNDPNAISPKGAQGLMQLMPSLSKQFNIDPFDVAMNIKVGTRYFAELLAKYKRLDYALAAYNAGPGAVDKYNGIPPFPETQNYVSSILARVSKYEASN</sequence>
<dbReference type="Gene3D" id="1.10.530.10">
    <property type="match status" value="1"/>
</dbReference>
<accession>A0A0Q0FZ80</accession>